<dbReference type="PROSITE" id="PS51257">
    <property type="entry name" value="PROKAR_LIPOPROTEIN"/>
    <property type="match status" value="1"/>
</dbReference>
<evidence type="ECO:0000313" key="2">
    <source>
        <dbReference type="EMBL" id="VYU34483.1"/>
    </source>
</evidence>
<feature type="chain" id="PRO_5026678596" description="Bacteriocin fulvocin C-related protein" evidence="1">
    <location>
        <begin position="23"/>
        <end position="226"/>
    </location>
</feature>
<organism evidence="2">
    <name type="scientific">Paraprevotella clara</name>
    <dbReference type="NCBI Taxonomy" id="454154"/>
    <lineage>
        <taxon>Bacteria</taxon>
        <taxon>Pseudomonadati</taxon>
        <taxon>Bacteroidota</taxon>
        <taxon>Bacteroidia</taxon>
        <taxon>Bacteroidales</taxon>
        <taxon>Prevotellaceae</taxon>
        <taxon>Paraprevotella</taxon>
    </lineage>
</organism>
<name>A0A6N3E7W6_9BACT</name>
<gene>
    <name evidence="2" type="ORF">PCLFYP37_02579</name>
</gene>
<accession>A0A6N3E7W6</accession>
<sequence length="226" mass="25826">MKKIFRNSMLVVMGLLFFACEAEENTQVYSCNESVNEWAKQNLSDIRNMKRSDWNKLDEAHKNAAYVAFTQGQRVLLWKGKIEQVLSLGWSENETNHIKELQNFIDQNPVYLQGKRLTEQQANQLDLFAYKWMTKAENDFGWDKKLIYAIIASANNLIDKDGNIEIHTHQKRVLRSGESGSTSDCNCNQTYDFCLTNHCEDSKCEEASIGCGWILAYACNGLCGGI</sequence>
<feature type="signal peptide" evidence="1">
    <location>
        <begin position="1"/>
        <end position="22"/>
    </location>
</feature>
<dbReference type="EMBL" id="CACRUT010000015">
    <property type="protein sequence ID" value="VYU34483.1"/>
    <property type="molecule type" value="Genomic_DNA"/>
</dbReference>
<keyword evidence="1" id="KW-0732">Signal</keyword>
<dbReference type="NCBIfam" id="NF033852">
    <property type="entry name" value="fulvocin_rel"/>
    <property type="match status" value="1"/>
</dbReference>
<dbReference type="RefSeq" id="WP_302447483.1">
    <property type="nucleotide sequence ID" value="NZ_CACRUT010000015.1"/>
</dbReference>
<evidence type="ECO:0008006" key="3">
    <source>
        <dbReference type="Google" id="ProtNLM"/>
    </source>
</evidence>
<reference evidence="2" key="1">
    <citation type="submission" date="2019-11" db="EMBL/GenBank/DDBJ databases">
        <authorList>
            <person name="Feng L."/>
        </authorList>
    </citation>
    <scope>NUCLEOTIDE SEQUENCE</scope>
    <source>
        <strain evidence="2">PclaraLFYP37</strain>
    </source>
</reference>
<evidence type="ECO:0000256" key="1">
    <source>
        <dbReference type="SAM" id="SignalP"/>
    </source>
</evidence>
<protein>
    <recommendedName>
        <fullName evidence="3">Bacteriocin fulvocin C-related protein</fullName>
    </recommendedName>
</protein>
<dbReference type="AlphaFoldDB" id="A0A6N3E7W6"/>
<proteinExistence type="predicted"/>